<feature type="transmembrane region" description="Helical" evidence="1">
    <location>
        <begin position="21"/>
        <end position="37"/>
    </location>
</feature>
<feature type="transmembrane region" description="Helical" evidence="1">
    <location>
        <begin position="279"/>
        <end position="297"/>
    </location>
</feature>
<gene>
    <name evidence="3" type="ORF">SAMN06265368_0783</name>
</gene>
<feature type="domain" description="EamA" evidence="2">
    <location>
        <begin position="24"/>
        <end position="156"/>
    </location>
</feature>
<evidence type="ECO:0000256" key="1">
    <source>
        <dbReference type="SAM" id="Phobius"/>
    </source>
</evidence>
<feature type="transmembrane region" description="Helical" evidence="1">
    <location>
        <begin position="192"/>
        <end position="213"/>
    </location>
</feature>
<dbReference type="GO" id="GO:0016020">
    <property type="term" value="C:membrane"/>
    <property type="evidence" value="ECO:0007669"/>
    <property type="project" value="InterPro"/>
</dbReference>
<feature type="transmembrane region" description="Helical" evidence="1">
    <location>
        <begin position="142"/>
        <end position="160"/>
    </location>
</feature>
<feature type="transmembrane region" description="Helical" evidence="1">
    <location>
        <begin position="225"/>
        <end position="245"/>
    </location>
</feature>
<dbReference type="InterPro" id="IPR037185">
    <property type="entry name" value="EmrE-like"/>
</dbReference>
<evidence type="ECO:0000259" key="2">
    <source>
        <dbReference type="Pfam" id="PF00892"/>
    </source>
</evidence>
<dbReference type="Proteomes" id="UP000219439">
    <property type="component" value="Unassembled WGS sequence"/>
</dbReference>
<feature type="transmembrane region" description="Helical" evidence="1">
    <location>
        <begin position="113"/>
        <end position="133"/>
    </location>
</feature>
<feature type="transmembrane region" description="Helical" evidence="1">
    <location>
        <begin position="166"/>
        <end position="183"/>
    </location>
</feature>
<dbReference type="OrthoDB" id="7818056at2"/>
<sequence length="312" mass="33667">MTTAPQGTAARRQVGETVGKGNLFGIAVMQIAMFLFVSNDMLNKIAGADMPVGELTVIRGLGTVVAVAVILVLTRQYRYLSQALHYTVLARSILEAAAALCFLNALAHIPLGNVTAILLAISLTTTAGAAILFKEEVGIRRWSAILVGFIGVLLIVRPGFEGFNSFSLYAVLAMLLAAARDLFTRQIPEGTSVWVVTSTTLVFVTIAGFLLGLSEEWVAVSGPNVIYLLISSLCLVFGHFLLVMAMRNGDVAVVSSFRYSSILIALAYGYLIWGDVPDWLTQVGIALVLSSGLYTIYRERIRAREAKRMKDG</sequence>
<evidence type="ECO:0000313" key="4">
    <source>
        <dbReference type="Proteomes" id="UP000219439"/>
    </source>
</evidence>
<accession>A0A285NHB4</accession>
<dbReference type="PANTHER" id="PTHR22911">
    <property type="entry name" value="ACYL-MALONYL CONDENSING ENZYME-RELATED"/>
    <property type="match status" value="1"/>
</dbReference>
<proteinExistence type="predicted"/>
<dbReference type="PANTHER" id="PTHR22911:SF135">
    <property type="entry name" value="BLR4310 PROTEIN"/>
    <property type="match status" value="1"/>
</dbReference>
<reference evidence="3 4" key="1">
    <citation type="submission" date="2017-09" db="EMBL/GenBank/DDBJ databases">
        <authorList>
            <person name="Ehlers B."/>
            <person name="Leendertz F.H."/>
        </authorList>
    </citation>
    <scope>NUCLEOTIDE SEQUENCE [LARGE SCALE GENOMIC DNA]</scope>
    <source>
        <strain evidence="3 4">DSM 18289</strain>
    </source>
</reference>
<protein>
    <submittedName>
        <fullName evidence="3">Permease of the drug/metabolite transporter (DMT) superfamily</fullName>
    </submittedName>
</protein>
<dbReference type="InterPro" id="IPR000620">
    <property type="entry name" value="EamA_dom"/>
</dbReference>
<dbReference type="AlphaFoldDB" id="A0A285NHB4"/>
<organism evidence="3 4">
    <name type="scientific">Cohaesibacter gelatinilyticus</name>
    <dbReference type="NCBI Taxonomy" id="372072"/>
    <lineage>
        <taxon>Bacteria</taxon>
        <taxon>Pseudomonadati</taxon>
        <taxon>Pseudomonadota</taxon>
        <taxon>Alphaproteobacteria</taxon>
        <taxon>Hyphomicrobiales</taxon>
        <taxon>Cohaesibacteraceae</taxon>
    </lineage>
</organism>
<evidence type="ECO:0000313" key="3">
    <source>
        <dbReference type="EMBL" id="SNZ07266.1"/>
    </source>
</evidence>
<feature type="transmembrane region" description="Helical" evidence="1">
    <location>
        <begin position="257"/>
        <end position="273"/>
    </location>
</feature>
<dbReference type="SUPFAM" id="SSF103481">
    <property type="entry name" value="Multidrug resistance efflux transporter EmrE"/>
    <property type="match status" value="2"/>
</dbReference>
<keyword evidence="1" id="KW-0472">Membrane</keyword>
<dbReference type="RefSeq" id="WP_097152072.1">
    <property type="nucleotide sequence ID" value="NZ_OBEL01000001.1"/>
</dbReference>
<dbReference type="EMBL" id="OBEL01000001">
    <property type="protein sequence ID" value="SNZ07266.1"/>
    <property type="molecule type" value="Genomic_DNA"/>
</dbReference>
<dbReference type="Pfam" id="PF00892">
    <property type="entry name" value="EamA"/>
    <property type="match status" value="2"/>
</dbReference>
<feature type="domain" description="EamA" evidence="2">
    <location>
        <begin position="168"/>
        <end position="291"/>
    </location>
</feature>
<keyword evidence="1" id="KW-0812">Transmembrane</keyword>
<keyword evidence="1" id="KW-1133">Transmembrane helix</keyword>
<name>A0A285NHB4_9HYPH</name>
<keyword evidence="4" id="KW-1185">Reference proteome</keyword>
<feature type="transmembrane region" description="Helical" evidence="1">
    <location>
        <begin position="57"/>
        <end position="74"/>
    </location>
</feature>
<feature type="transmembrane region" description="Helical" evidence="1">
    <location>
        <begin position="86"/>
        <end position="107"/>
    </location>
</feature>